<evidence type="ECO:0000256" key="6">
    <source>
        <dbReference type="ARBA" id="ARBA00051722"/>
    </source>
</evidence>
<feature type="transmembrane region" description="Helical" evidence="10">
    <location>
        <begin position="50"/>
        <end position="68"/>
    </location>
</feature>
<comment type="similarity">
    <text evidence="1">Belongs to the HAD-like hydrolase superfamily. EYA family.</text>
</comment>
<evidence type="ECO:0000256" key="1">
    <source>
        <dbReference type="ARBA" id="ARBA00010501"/>
    </source>
</evidence>
<feature type="active site" description="Nucleophile" evidence="7">
    <location>
        <position position="184"/>
    </location>
</feature>
<evidence type="ECO:0000256" key="10">
    <source>
        <dbReference type="SAM" id="Phobius"/>
    </source>
</evidence>
<evidence type="ECO:0000256" key="7">
    <source>
        <dbReference type="PIRSR" id="PIRSR628472-1"/>
    </source>
</evidence>
<feature type="compositionally biased region" description="Basic and acidic residues" evidence="9">
    <location>
        <begin position="97"/>
        <end position="106"/>
    </location>
</feature>
<accession>A0AAD9GW67</accession>
<evidence type="ECO:0000313" key="12">
    <source>
        <dbReference type="Proteomes" id="UP001259832"/>
    </source>
</evidence>
<feature type="compositionally biased region" description="Low complexity" evidence="9">
    <location>
        <begin position="255"/>
        <end position="268"/>
    </location>
</feature>
<dbReference type="Gene3D" id="3.40.50.12350">
    <property type="match status" value="1"/>
</dbReference>
<feature type="region of interest" description="Disordered" evidence="9">
    <location>
        <begin position="82"/>
        <end position="167"/>
    </location>
</feature>
<dbReference type="InterPro" id="IPR028472">
    <property type="entry name" value="EYA"/>
</dbReference>
<dbReference type="GO" id="GO:0046872">
    <property type="term" value="F:metal ion binding"/>
    <property type="evidence" value="ECO:0007669"/>
    <property type="project" value="UniProtKB-KW"/>
</dbReference>
<dbReference type="GO" id="GO:0030154">
    <property type="term" value="P:cell differentiation"/>
    <property type="evidence" value="ECO:0007669"/>
    <property type="project" value="TreeGrafter"/>
</dbReference>
<protein>
    <recommendedName>
        <fullName evidence="2">protein-tyrosine-phosphatase</fullName>
        <ecNumber evidence="2">3.1.3.48</ecNumber>
    </recommendedName>
</protein>
<dbReference type="GO" id="GO:0004725">
    <property type="term" value="F:protein tyrosine phosphatase activity"/>
    <property type="evidence" value="ECO:0007669"/>
    <property type="project" value="UniProtKB-EC"/>
</dbReference>
<evidence type="ECO:0000256" key="3">
    <source>
        <dbReference type="ARBA" id="ARBA00022801"/>
    </source>
</evidence>
<comment type="catalytic activity">
    <reaction evidence="6">
        <text>O-phospho-L-tyrosyl-[protein] + H2O = L-tyrosyl-[protein] + phosphate</text>
        <dbReference type="Rhea" id="RHEA:10684"/>
        <dbReference type="Rhea" id="RHEA-COMP:10136"/>
        <dbReference type="Rhea" id="RHEA-COMP:20101"/>
        <dbReference type="ChEBI" id="CHEBI:15377"/>
        <dbReference type="ChEBI" id="CHEBI:43474"/>
        <dbReference type="ChEBI" id="CHEBI:46858"/>
        <dbReference type="ChEBI" id="CHEBI:61978"/>
        <dbReference type="EC" id="3.1.3.48"/>
    </reaction>
</comment>
<dbReference type="Proteomes" id="UP001259832">
    <property type="component" value="Unassembled WGS sequence"/>
</dbReference>
<feature type="active site" description="Proton donor" evidence="7">
    <location>
        <position position="186"/>
    </location>
</feature>
<dbReference type="PANTHER" id="PTHR10190">
    <property type="entry name" value="EYES ABSENT"/>
    <property type="match status" value="1"/>
</dbReference>
<keyword evidence="10" id="KW-0472">Membrane</keyword>
<gene>
    <name evidence="11" type="ORF">P3T76_003729</name>
</gene>
<feature type="region of interest" description="Disordered" evidence="9">
    <location>
        <begin position="335"/>
        <end position="355"/>
    </location>
</feature>
<organism evidence="11 12">
    <name type="scientific">Phytophthora citrophthora</name>
    <dbReference type="NCBI Taxonomy" id="4793"/>
    <lineage>
        <taxon>Eukaryota</taxon>
        <taxon>Sar</taxon>
        <taxon>Stramenopiles</taxon>
        <taxon>Oomycota</taxon>
        <taxon>Peronosporomycetes</taxon>
        <taxon>Peronosporales</taxon>
        <taxon>Peronosporaceae</taxon>
        <taxon>Phytophthora</taxon>
    </lineage>
</organism>
<feature type="compositionally biased region" description="Basic and acidic residues" evidence="9">
    <location>
        <begin position="142"/>
        <end position="152"/>
    </location>
</feature>
<comment type="cofactor">
    <cofactor evidence="8">
        <name>Mg(2+)</name>
        <dbReference type="ChEBI" id="CHEBI:18420"/>
    </cofactor>
    <text evidence="8">Binds 1 Mg(2+) ion per subunit.</text>
</comment>
<name>A0AAD9GW67_9STRA</name>
<dbReference type="AlphaFoldDB" id="A0AAD9GW67"/>
<evidence type="ECO:0000256" key="4">
    <source>
        <dbReference type="ARBA" id="ARBA00022842"/>
    </source>
</evidence>
<evidence type="ECO:0000256" key="9">
    <source>
        <dbReference type="SAM" id="MobiDB-lite"/>
    </source>
</evidence>
<dbReference type="PANTHER" id="PTHR10190:SF16">
    <property type="entry name" value="DEVELOPMENTAL PROTEIN EYES ABSENT"/>
    <property type="match status" value="1"/>
</dbReference>
<feature type="binding site" evidence="8">
    <location>
        <position position="186"/>
    </location>
    <ligand>
        <name>Mg(2+)</name>
        <dbReference type="ChEBI" id="CHEBI:18420"/>
    </ligand>
</feature>
<keyword evidence="4 8" id="KW-0460">Magnesium</keyword>
<sequence length="495" mass="55232">MAALRAQLGDAVAKLMLLPVVGVSLCGVVTLILGMQWVEALQRQRQALKWRARLWTTLLALLLSFLPAKRLEAAVTPHYMPEKNELEKGTTKVLNNGEKRDAHEGNVDGEGDESYASRPLKRQRSGAGERDGADASEENEDQRDNIDEKQAGGEEEANEEMQEQNLKAKNSVKPRIRRRVFIWDLDETLVLFASLYTGTFAQSHGKEVAPGVALGEQMMTFLLAMLEKHFFFSDLHNADVDHIAHVTAGAPKPEQQQQQQQQQQQRQQPTIQERYERIREIYERRGSVDFLHDANSEWFAIRGALIAAIDNFSTGWLHEARQVLELIAKSAHIRANSTQPEASPDTETTDDSKMEGETVENVNILVTNTQLVPALCKCLIYQLDTFFPIECVYSSAKVHKYRCFETIMEKYGASDVEFIAIGDGLEEEQVSLALGLEFHKIRSLVDLKRLRYDLQLVQASSSNSSTRAAPVVDSPAVAAAQMSIASSPVGQTAVV</sequence>
<evidence type="ECO:0000256" key="2">
    <source>
        <dbReference type="ARBA" id="ARBA00013064"/>
    </source>
</evidence>
<dbReference type="EMBL" id="JASMQC010000005">
    <property type="protein sequence ID" value="KAK1945196.1"/>
    <property type="molecule type" value="Genomic_DNA"/>
</dbReference>
<evidence type="ECO:0000256" key="8">
    <source>
        <dbReference type="PIRSR" id="PIRSR628472-2"/>
    </source>
</evidence>
<dbReference type="InterPro" id="IPR038102">
    <property type="entry name" value="EYA_dom_sf"/>
</dbReference>
<proteinExistence type="inferred from homology"/>
<keyword evidence="10" id="KW-1133">Transmembrane helix</keyword>
<reference evidence="11" key="1">
    <citation type="submission" date="2023-08" db="EMBL/GenBank/DDBJ databases">
        <title>Reference Genome Resource for the Citrus Pathogen Phytophthora citrophthora.</title>
        <authorList>
            <person name="Moller H."/>
            <person name="Coetzee B."/>
            <person name="Rose L.J."/>
            <person name="Van Niekerk J.M."/>
        </authorList>
    </citation>
    <scope>NUCLEOTIDE SEQUENCE</scope>
    <source>
        <strain evidence="11">STE-U-9442</strain>
    </source>
</reference>
<comment type="caution">
    <text evidence="11">The sequence shown here is derived from an EMBL/GenBank/DDBJ whole genome shotgun (WGS) entry which is preliminary data.</text>
</comment>
<keyword evidence="12" id="KW-1185">Reference proteome</keyword>
<dbReference type="GO" id="GO:0005634">
    <property type="term" value="C:nucleus"/>
    <property type="evidence" value="ECO:0007669"/>
    <property type="project" value="TreeGrafter"/>
</dbReference>
<evidence type="ECO:0000313" key="11">
    <source>
        <dbReference type="EMBL" id="KAK1945196.1"/>
    </source>
</evidence>
<keyword evidence="8" id="KW-0479">Metal-binding</keyword>
<dbReference type="GO" id="GO:0045739">
    <property type="term" value="P:positive regulation of DNA repair"/>
    <property type="evidence" value="ECO:0007669"/>
    <property type="project" value="TreeGrafter"/>
</dbReference>
<dbReference type="EC" id="3.1.3.48" evidence="2"/>
<feature type="transmembrane region" description="Helical" evidence="10">
    <location>
        <begin position="15"/>
        <end position="38"/>
    </location>
</feature>
<feature type="binding site" evidence="8">
    <location>
        <position position="423"/>
    </location>
    <ligand>
        <name>Mg(2+)</name>
        <dbReference type="ChEBI" id="CHEBI:18420"/>
    </ligand>
</feature>
<keyword evidence="3" id="KW-0378">Hydrolase</keyword>
<feature type="compositionally biased region" description="Acidic residues" evidence="9">
    <location>
        <begin position="153"/>
        <end position="162"/>
    </location>
</feature>
<evidence type="ECO:0000256" key="5">
    <source>
        <dbReference type="ARBA" id="ARBA00022912"/>
    </source>
</evidence>
<keyword evidence="10" id="KW-0812">Transmembrane</keyword>
<keyword evidence="5" id="KW-0904">Protein phosphatase</keyword>
<feature type="binding site" evidence="8">
    <location>
        <position position="184"/>
    </location>
    <ligand>
        <name>Mg(2+)</name>
        <dbReference type="ChEBI" id="CHEBI:18420"/>
    </ligand>
</feature>
<feature type="region of interest" description="Disordered" evidence="9">
    <location>
        <begin position="249"/>
        <end position="271"/>
    </location>
</feature>